<evidence type="ECO:0000313" key="11">
    <source>
        <dbReference type="Proteomes" id="UP000002350"/>
    </source>
</evidence>
<dbReference type="GO" id="GO:0048472">
    <property type="term" value="F:threonine-phosphate decarboxylase activity"/>
    <property type="evidence" value="ECO:0007669"/>
    <property type="project" value="InterPro"/>
</dbReference>
<dbReference type="Pfam" id="PF03186">
    <property type="entry name" value="CobD_Cbib"/>
    <property type="match status" value="1"/>
</dbReference>
<evidence type="ECO:0000256" key="5">
    <source>
        <dbReference type="ARBA" id="ARBA00022573"/>
    </source>
</evidence>
<feature type="transmembrane region" description="Helical" evidence="9">
    <location>
        <begin position="42"/>
        <end position="58"/>
    </location>
</feature>
<dbReference type="InterPro" id="IPR004485">
    <property type="entry name" value="Cobalamin_biosynth_CobD/CbiB"/>
</dbReference>
<keyword evidence="5" id="KW-0169">Cobalamin biosynthesis</keyword>
<evidence type="ECO:0000256" key="9">
    <source>
        <dbReference type="SAM" id="Phobius"/>
    </source>
</evidence>
<dbReference type="AlphaFoldDB" id="D4ZGT3"/>
<evidence type="ECO:0000256" key="7">
    <source>
        <dbReference type="ARBA" id="ARBA00022989"/>
    </source>
</evidence>
<accession>D4ZGT3</accession>
<proteinExistence type="inferred from homology"/>
<reference evidence="11" key="1">
    <citation type="journal article" date="2010" name="Mol. Biosyst.">
        <title>Complete genome sequence and comparative analysis of Shewanella violacea, a psychrophilic and piezophilic bacterium from deep sea floor sediments.</title>
        <authorList>
            <person name="Aono E."/>
            <person name="Baba T."/>
            <person name="Ara T."/>
            <person name="Nishi T."/>
            <person name="Nakamichi T."/>
            <person name="Inamoto E."/>
            <person name="Toyonaga H."/>
            <person name="Hasegawa M."/>
            <person name="Takai Y."/>
            <person name="Okumura Y."/>
            <person name="Baba M."/>
            <person name="Tomita M."/>
            <person name="Kato C."/>
            <person name="Oshima T."/>
            <person name="Nakasone K."/>
            <person name="Mori H."/>
        </authorList>
    </citation>
    <scope>NUCLEOTIDE SEQUENCE [LARGE SCALE GENOMIC DNA]</scope>
    <source>
        <strain evidence="11">JCM 10179 / CIP 106290 / LMG 19151 / DSS12</strain>
    </source>
</reference>
<feature type="transmembrane region" description="Helical" evidence="9">
    <location>
        <begin position="143"/>
        <end position="167"/>
    </location>
</feature>
<feature type="transmembrane region" description="Helical" evidence="9">
    <location>
        <begin position="287"/>
        <end position="305"/>
    </location>
</feature>
<dbReference type="PANTHER" id="PTHR34308">
    <property type="entry name" value="COBALAMIN BIOSYNTHESIS PROTEIN CBIB"/>
    <property type="match status" value="1"/>
</dbReference>
<keyword evidence="4" id="KW-1003">Cell membrane</keyword>
<dbReference type="eggNOG" id="COG1270">
    <property type="taxonomic scope" value="Bacteria"/>
</dbReference>
<evidence type="ECO:0000256" key="4">
    <source>
        <dbReference type="ARBA" id="ARBA00022475"/>
    </source>
</evidence>
<keyword evidence="6 9" id="KW-0812">Transmembrane</keyword>
<dbReference type="Proteomes" id="UP000002350">
    <property type="component" value="Chromosome"/>
</dbReference>
<dbReference type="KEGG" id="svo:SVI_0911"/>
<dbReference type="HOGENOM" id="CLU_072289_0_0_6"/>
<dbReference type="UniPathway" id="UPA00148"/>
<keyword evidence="11" id="KW-1185">Reference proteome</keyword>
<keyword evidence="7 9" id="KW-1133">Transmembrane helix</keyword>
<comment type="subcellular location">
    <subcellularLocation>
        <location evidence="1">Cell membrane</location>
        <topology evidence="1">Multi-pass membrane protein</topology>
    </subcellularLocation>
</comment>
<evidence type="ECO:0000256" key="1">
    <source>
        <dbReference type="ARBA" id="ARBA00004651"/>
    </source>
</evidence>
<dbReference type="GO" id="GO:0005886">
    <property type="term" value="C:plasma membrane"/>
    <property type="evidence" value="ECO:0007669"/>
    <property type="project" value="UniProtKB-SubCell"/>
</dbReference>
<name>D4ZGT3_SHEVD</name>
<evidence type="ECO:0000256" key="3">
    <source>
        <dbReference type="ARBA" id="ARBA00006263"/>
    </source>
</evidence>
<sequence length="307" mass="34231">MLLVSLLLARLASPPREFQPIVWFGLLAKELAKKVVHSNRSPSQQIIAGAMAAILLILPFWAIIYFLLQLAAFPWFFEFVILYICLHDDNFKLVAGEVKQALNREDKTCARHLLSLWLYRDTKQLSSVGICKATIEKLVTTPVYGTVSTILFFSIGGAPLVLAARMIKTLELCWPAINPKFKHFGQPINLLSAALFFIPSWLWNFTLAIQGGPKSILLLFKPLSNDGPLYNCIKTCATTASVLKVELGGPMKFNNQRVEVTKLIYGPKPDSRAITAAIKLASTASTIWLSFLVLIPLIWAALRYLQT</sequence>
<protein>
    <submittedName>
        <fullName evidence="10">CobD-related protein</fullName>
    </submittedName>
</protein>
<evidence type="ECO:0000313" key="10">
    <source>
        <dbReference type="EMBL" id="BAJ00882.1"/>
    </source>
</evidence>
<dbReference type="STRING" id="637905.SVI_0911"/>
<comment type="pathway">
    <text evidence="2">Cofactor biosynthesis; adenosylcobalamin biosynthesis.</text>
</comment>
<feature type="transmembrane region" description="Helical" evidence="9">
    <location>
        <begin position="188"/>
        <end position="209"/>
    </location>
</feature>
<gene>
    <name evidence="10" type="ordered locus">SVI_0911</name>
</gene>
<organism evidence="10 11">
    <name type="scientific">Shewanella violacea (strain JCM 10179 / CIP 106290 / LMG 19151 / DSS12)</name>
    <dbReference type="NCBI Taxonomy" id="637905"/>
    <lineage>
        <taxon>Bacteria</taxon>
        <taxon>Pseudomonadati</taxon>
        <taxon>Pseudomonadota</taxon>
        <taxon>Gammaproteobacteria</taxon>
        <taxon>Alteromonadales</taxon>
        <taxon>Shewanellaceae</taxon>
        <taxon>Shewanella</taxon>
    </lineage>
</organism>
<dbReference type="EMBL" id="AP011177">
    <property type="protein sequence ID" value="BAJ00882.1"/>
    <property type="molecule type" value="Genomic_DNA"/>
</dbReference>
<comment type="similarity">
    <text evidence="3">Belongs to the CobD/CbiB family.</text>
</comment>
<keyword evidence="8 9" id="KW-0472">Membrane</keyword>
<dbReference type="PANTHER" id="PTHR34308:SF1">
    <property type="entry name" value="COBALAMIN BIOSYNTHESIS PROTEIN CBIB"/>
    <property type="match status" value="1"/>
</dbReference>
<evidence type="ECO:0000256" key="8">
    <source>
        <dbReference type="ARBA" id="ARBA00023136"/>
    </source>
</evidence>
<evidence type="ECO:0000256" key="6">
    <source>
        <dbReference type="ARBA" id="ARBA00022692"/>
    </source>
</evidence>
<dbReference type="GO" id="GO:0009236">
    <property type="term" value="P:cobalamin biosynthetic process"/>
    <property type="evidence" value="ECO:0007669"/>
    <property type="project" value="UniProtKB-UniPathway"/>
</dbReference>
<evidence type="ECO:0000256" key="2">
    <source>
        <dbReference type="ARBA" id="ARBA00004953"/>
    </source>
</evidence>